<feature type="transmembrane region" description="Helical" evidence="1">
    <location>
        <begin position="146"/>
        <end position="173"/>
    </location>
</feature>
<dbReference type="InterPro" id="IPR010390">
    <property type="entry name" value="ABC-2_transporter-like"/>
</dbReference>
<feature type="transmembrane region" description="Helical" evidence="1">
    <location>
        <begin position="21"/>
        <end position="44"/>
    </location>
</feature>
<feature type="transmembrane region" description="Helical" evidence="1">
    <location>
        <begin position="205"/>
        <end position="225"/>
    </location>
</feature>
<keyword evidence="1" id="KW-0472">Membrane</keyword>
<dbReference type="AlphaFoldDB" id="A0A4S3B656"/>
<organism evidence="2 3">
    <name type="scientific">Vagococcus silagei</name>
    <dbReference type="NCBI Taxonomy" id="2508885"/>
    <lineage>
        <taxon>Bacteria</taxon>
        <taxon>Bacillati</taxon>
        <taxon>Bacillota</taxon>
        <taxon>Bacilli</taxon>
        <taxon>Lactobacillales</taxon>
        <taxon>Enterococcaceae</taxon>
        <taxon>Vagococcus</taxon>
    </lineage>
</organism>
<keyword evidence="3" id="KW-1185">Reference proteome</keyword>
<name>A0A4S3B656_9ENTE</name>
<protein>
    <submittedName>
        <fullName evidence="2">Multidrug ABC transporter permease</fullName>
    </submittedName>
</protein>
<dbReference type="PANTHER" id="PTHR36833:SF1">
    <property type="entry name" value="INTEGRAL MEMBRANE TRANSPORT PROTEIN"/>
    <property type="match status" value="1"/>
</dbReference>
<keyword evidence="1" id="KW-1133">Transmembrane helix</keyword>
<dbReference type="Pfam" id="PF06182">
    <property type="entry name" value="ABC2_membrane_6"/>
    <property type="match status" value="1"/>
</dbReference>
<dbReference type="EMBL" id="SDGV01000046">
    <property type="protein sequence ID" value="THB60065.1"/>
    <property type="molecule type" value="Genomic_DNA"/>
</dbReference>
<dbReference type="OrthoDB" id="9788195at2"/>
<evidence type="ECO:0000313" key="2">
    <source>
        <dbReference type="EMBL" id="THB60065.1"/>
    </source>
</evidence>
<reference evidence="2 3" key="1">
    <citation type="submission" date="2019-01" db="EMBL/GenBank/DDBJ databases">
        <title>Vagococcus silagei sp. nov. isolated from brewer's grain.</title>
        <authorList>
            <person name="Guu J.-R."/>
        </authorList>
    </citation>
    <scope>NUCLEOTIDE SEQUENCE [LARGE SCALE GENOMIC DNA]</scope>
    <source>
        <strain evidence="2 3">2B-2</strain>
    </source>
</reference>
<evidence type="ECO:0000313" key="3">
    <source>
        <dbReference type="Proteomes" id="UP000310506"/>
    </source>
</evidence>
<dbReference type="PANTHER" id="PTHR36833">
    <property type="entry name" value="SLR0610 PROTEIN-RELATED"/>
    <property type="match status" value="1"/>
</dbReference>
<proteinExistence type="predicted"/>
<feature type="transmembrane region" description="Helical" evidence="1">
    <location>
        <begin position="231"/>
        <end position="251"/>
    </location>
</feature>
<dbReference type="RefSeq" id="WP_136137959.1">
    <property type="nucleotide sequence ID" value="NZ_SDGV01000046.1"/>
</dbReference>
<accession>A0A4S3B656</accession>
<keyword evidence="1" id="KW-0812">Transmembrane</keyword>
<sequence length="263" mass="29895">MKRYVKLYGLYLRNSFKILRLSTANFIVGFVAFLAVQISSLFFLSVTFGRIPEVNGYNFYQVLFIYGFAQIPRGLDHFYSDYLWIFSKNSIVKGEMDRYLVRPVSPYFQVICERVQYDAFGEIVVGVALTLYALRELTFPNPMVSLILGIFYLITGCIIYTSIKTIVAALAFWLKRTIFILQAIYGLSNLTQYPLSIYPKGVQAILIFIVPFGVVSFLPATVIFTSTIFNLTTLVILGVTTFFVLVAMIIWKKGVMSYESAGN</sequence>
<dbReference type="Proteomes" id="UP000310506">
    <property type="component" value="Unassembled WGS sequence"/>
</dbReference>
<gene>
    <name evidence="2" type="ORF">ESZ54_12360</name>
</gene>
<comment type="caution">
    <text evidence="2">The sequence shown here is derived from an EMBL/GenBank/DDBJ whole genome shotgun (WGS) entry which is preliminary data.</text>
</comment>
<evidence type="ECO:0000256" key="1">
    <source>
        <dbReference type="SAM" id="Phobius"/>
    </source>
</evidence>